<keyword evidence="1" id="KW-0812">Transmembrane</keyword>
<dbReference type="AlphaFoldDB" id="A0A1I7X193"/>
<feature type="transmembrane region" description="Helical" evidence="1">
    <location>
        <begin position="20"/>
        <end position="42"/>
    </location>
</feature>
<proteinExistence type="predicted"/>
<dbReference type="WBParaSite" id="Hba_11222">
    <property type="protein sequence ID" value="Hba_11222"/>
    <property type="gene ID" value="Hba_11222"/>
</dbReference>
<accession>A0A1I7X193</accession>
<sequence length="206" mass="23766">MIGSVAVPIISQTMNKDVAHTWSIILSWFFPTYSISNIFSIVSRAIFQNSHERLLQLTLSSLETIFTTHLITDTSRKGILIPLLFFAVQGFISWFFIFTKENGLFGRILAKLNILKKRDRVKDVETLKANWTLNDVQELKFEDSDVIDEKSNVKRLIESDSNTAVVVNNLKKWDGVSKITGERFCKHKRAQNRNMRVKEKSILKML</sequence>
<keyword evidence="1" id="KW-0472">Membrane</keyword>
<reference evidence="3" key="1">
    <citation type="submission" date="2016-11" db="UniProtKB">
        <authorList>
            <consortium name="WormBaseParasite"/>
        </authorList>
    </citation>
    <scope>IDENTIFICATION</scope>
</reference>
<keyword evidence="1" id="KW-1133">Transmembrane helix</keyword>
<evidence type="ECO:0000313" key="2">
    <source>
        <dbReference type="Proteomes" id="UP000095283"/>
    </source>
</evidence>
<protein>
    <submittedName>
        <fullName evidence="3">Uncharacterized protein</fullName>
    </submittedName>
</protein>
<evidence type="ECO:0000256" key="1">
    <source>
        <dbReference type="SAM" id="Phobius"/>
    </source>
</evidence>
<keyword evidence="2" id="KW-1185">Reference proteome</keyword>
<evidence type="ECO:0000313" key="3">
    <source>
        <dbReference type="WBParaSite" id="Hba_11222"/>
    </source>
</evidence>
<name>A0A1I7X193_HETBA</name>
<dbReference type="Proteomes" id="UP000095283">
    <property type="component" value="Unplaced"/>
</dbReference>
<feature type="transmembrane region" description="Helical" evidence="1">
    <location>
        <begin position="78"/>
        <end position="98"/>
    </location>
</feature>
<organism evidence="2 3">
    <name type="scientific">Heterorhabditis bacteriophora</name>
    <name type="common">Entomopathogenic nematode worm</name>
    <dbReference type="NCBI Taxonomy" id="37862"/>
    <lineage>
        <taxon>Eukaryota</taxon>
        <taxon>Metazoa</taxon>
        <taxon>Ecdysozoa</taxon>
        <taxon>Nematoda</taxon>
        <taxon>Chromadorea</taxon>
        <taxon>Rhabditida</taxon>
        <taxon>Rhabditina</taxon>
        <taxon>Rhabditomorpha</taxon>
        <taxon>Strongyloidea</taxon>
        <taxon>Heterorhabditidae</taxon>
        <taxon>Heterorhabditis</taxon>
    </lineage>
</organism>